<dbReference type="AlphaFoldDB" id="A0A7X0JVK2"/>
<evidence type="ECO:0000313" key="1">
    <source>
        <dbReference type="EMBL" id="MBB6523047.1"/>
    </source>
</evidence>
<dbReference type="Proteomes" id="UP000528457">
    <property type="component" value="Unassembled WGS sequence"/>
</dbReference>
<name>A0A7X0JVK2_9GAMM</name>
<sequence>MKQRLIRGFGGEQAIRKLSSFGARLRVSRPGKPEEHSLSYYDFDNQRLASFDLNQGELSLITNHRSALITNGVSAALPEAQKARLLANMKVNFLYLVRHQALELLGPLDIPSHTSESWWLFRTGDDVSPPLGLNPETGRITKVLFSDRKFIVEMDYQALNTGIWWPAKFQLYDGKHLKLEGHFSEVEVNQEARIKTPNWFKPSIESTTDIQ</sequence>
<dbReference type="RefSeq" id="WP_167202794.1">
    <property type="nucleotide sequence ID" value="NZ_JAAONY010000003.1"/>
</dbReference>
<accession>A0A7X0JVK2</accession>
<dbReference type="InParanoid" id="A0A7X0JVK2"/>
<protein>
    <submittedName>
        <fullName evidence="1">Uncharacterized protein</fullName>
    </submittedName>
</protein>
<proteinExistence type="predicted"/>
<dbReference type="EMBL" id="JACHHT010000003">
    <property type="protein sequence ID" value="MBB6523047.1"/>
    <property type="molecule type" value="Genomic_DNA"/>
</dbReference>
<gene>
    <name evidence="1" type="ORF">HNR48_003349</name>
</gene>
<reference evidence="1 2" key="1">
    <citation type="submission" date="2020-08" db="EMBL/GenBank/DDBJ databases">
        <title>Genomic Encyclopedia of Type Strains, Phase IV (KMG-IV): sequencing the most valuable type-strain genomes for metagenomic binning, comparative biology and taxonomic classification.</title>
        <authorList>
            <person name="Goeker M."/>
        </authorList>
    </citation>
    <scope>NUCLEOTIDE SEQUENCE [LARGE SCALE GENOMIC DNA]</scope>
    <source>
        <strain evidence="1 2">DSM 22368</strain>
    </source>
</reference>
<comment type="caution">
    <text evidence="1">The sequence shown here is derived from an EMBL/GenBank/DDBJ whole genome shotgun (WGS) entry which is preliminary data.</text>
</comment>
<evidence type="ECO:0000313" key="2">
    <source>
        <dbReference type="Proteomes" id="UP000528457"/>
    </source>
</evidence>
<organism evidence="1 2">
    <name type="scientific">Pseudoteredinibacter isoporae</name>
    <dbReference type="NCBI Taxonomy" id="570281"/>
    <lineage>
        <taxon>Bacteria</taxon>
        <taxon>Pseudomonadati</taxon>
        <taxon>Pseudomonadota</taxon>
        <taxon>Gammaproteobacteria</taxon>
        <taxon>Cellvibrionales</taxon>
        <taxon>Cellvibrionaceae</taxon>
        <taxon>Pseudoteredinibacter</taxon>
    </lineage>
</organism>
<keyword evidence="2" id="KW-1185">Reference proteome</keyword>